<evidence type="ECO:0000313" key="5">
    <source>
        <dbReference type="EMBL" id="EON72316.1"/>
    </source>
</evidence>
<proteinExistence type="predicted"/>
<dbReference type="EMBL" id="AQPX01000018">
    <property type="protein sequence ID" value="EON72316.1"/>
    <property type="molecule type" value="Genomic_DNA"/>
</dbReference>
<dbReference type="eggNOG" id="COG0778">
    <property type="taxonomic scope" value="Bacteria"/>
</dbReference>
<dbReference type="AlphaFoldDB" id="R7ZE80"/>
<dbReference type="InterPro" id="IPR050627">
    <property type="entry name" value="Nitroreductase/BluB"/>
</dbReference>
<name>R7ZE80_LYSSH</name>
<evidence type="ECO:0000313" key="6">
    <source>
        <dbReference type="Proteomes" id="UP000013911"/>
    </source>
</evidence>
<dbReference type="PANTHER" id="PTHR23026">
    <property type="entry name" value="NADPH NITROREDUCTASE"/>
    <property type="match status" value="1"/>
</dbReference>
<keyword evidence="3" id="KW-0560">Oxidoreductase</keyword>
<dbReference type="InterPro" id="IPR012825">
    <property type="entry name" value="BluB"/>
</dbReference>
<feature type="domain" description="Nitroreductase" evidence="4">
    <location>
        <begin position="60"/>
        <end position="226"/>
    </location>
</feature>
<accession>R7ZE80</accession>
<dbReference type="Proteomes" id="UP000013911">
    <property type="component" value="Unassembled WGS sequence"/>
</dbReference>
<dbReference type="Pfam" id="PF00881">
    <property type="entry name" value="Nitroreductase"/>
    <property type="match status" value="1"/>
</dbReference>
<dbReference type="GO" id="GO:0016491">
    <property type="term" value="F:oxidoreductase activity"/>
    <property type="evidence" value="ECO:0007669"/>
    <property type="project" value="UniProtKB-KW"/>
</dbReference>
<dbReference type="HOGENOM" id="CLU_070764_3_1_9"/>
<keyword evidence="1" id="KW-0285">Flavoprotein</keyword>
<evidence type="ECO:0000256" key="1">
    <source>
        <dbReference type="ARBA" id="ARBA00022630"/>
    </source>
</evidence>
<protein>
    <submittedName>
        <fullName evidence="5">Cob(II)yrinic acid a,c-diamide reductase</fullName>
    </submittedName>
</protein>
<comment type="caution">
    <text evidence="5">The sequence shown here is derived from an EMBL/GenBank/DDBJ whole genome shotgun (WGS) entry which is preliminary data.</text>
</comment>
<dbReference type="PANTHER" id="PTHR23026:SF90">
    <property type="entry name" value="IODOTYROSINE DEIODINASE 1"/>
    <property type="match status" value="1"/>
</dbReference>
<organism evidence="5 6">
    <name type="scientific">Lysinibacillus sphaericus OT4b.31</name>
    <dbReference type="NCBI Taxonomy" id="1285586"/>
    <lineage>
        <taxon>Bacteria</taxon>
        <taxon>Bacillati</taxon>
        <taxon>Bacillota</taxon>
        <taxon>Bacilli</taxon>
        <taxon>Bacillales</taxon>
        <taxon>Bacillaceae</taxon>
        <taxon>Lysinibacillus</taxon>
    </lineage>
</organism>
<evidence type="ECO:0000259" key="4">
    <source>
        <dbReference type="Pfam" id="PF00881"/>
    </source>
</evidence>
<sequence>MESDLCGYNDKDKHTQTTLFGAFLLQLTWQNNEKLVNIKNRKGEKFMFSNEERESIYKVIYNRRDIRSFLSTPIPENIIHRILNAAHHAPSVGFMQPWNFILISTDEIKEKLAWAAEKESRALAVHYDGGKKMKFLDLKIEGLKEAPITICVTCDPTRGGSHVLGRNSIPETDILSTACAIQNMWLAACAEGLAMGWVSFYKKNDIRDILEIPPHIDPIALISIGYTENYPEKPILELANWEKRRSLEHLIFENKWGQN</sequence>
<dbReference type="Gene3D" id="3.40.109.10">
    <property type="entry name" value="NADH Oxidase"/>
    <property type="match status" value="1"/>
</dbReference>
<gene>
    <name evidence="5" type="ORF">H131_12103</name>
</gene>
<dbReference type="InterPro" id="IPR029479">
    <property type="entry name" value="Nitroreductase"/>
</dbReference>
<dbReference type="NCBIfam" id="TIGR02476">
    <property type="entry name" value="BluB"/>
    <property type="match status" value="1"/>
</dbReference>
<dbReference type="InterPro" id="IPR000415">
    <property type="entry name" value="Nitroreductase-like"/>
</dbReference>
<dbReference type="PATRIC" id="fig|1285586.5.peg.2464"/>
<evidence type="ECO:0000256" key="2">
    <source>
        <dbReference type="ARBA" id="ARBA00022643"/>
    </source>
</evidence>
<reference evidence="5 6" key="1">
    <citation type="submission" date="2013-04" db="EMBL/GenBank/DDBJ databases">
        <title>Draft genome of the heavy metal tolerant bacterium Lysinibacillus sphaericus strain OT4b.31.</title>
        <authorList>
            <person name="Pena-Montenegro T.D."/>
            <person name="Dussan J."/>
        </authorList>
    </citation>
    <scope>NUCLEOTIDE SEQUENCE [LARGE SCALE GENOMIC DNA]</scope>
    <source>
        <strain evidence="5 6">OT4b.31</strain>
    </source>
</reference>
<dbReference type="SUPFAM" id="SSF55469">
    <property type="entry name" value="FMN-dependent nitroreductase-like"/>
    <property type="match status" value="1"/>
</dbReference>
<evidence type="ECO:0000256" key="3">
    <source>
        <dbReference type="ARBA" id="ARBA00023002"/>
    </source>
</evidence>
<keyword evidence="2" id="KW-0288">FMN</keyword>